<protein>
    <submittedName>
        <fullName evidence="1">DUF4244 domain-containing protein</fullName>
    </submittedName>
</protein>
<reference evidence="1 2" key="1">
    <citation type="submission" date="2020-07" db="EMBL/GenBank/DDBJ databases">
        <title>non toxigenic Corynebacterium sp. nov from a clinical source.</title>
        <authorList>
            <person name="Bernier A.-M."/>
            <person name="Bernard K."/>
        </authorList>
    </citation>
    <scope>NUCLEOTIDE SEQUENCE [LARGE SCALE GENOMIC DNA]</scope>
    <source>
        <strain evidence="2">NML 93-0612</strain>
    </source>
</reference>
<dbReference type="InterPro" id="IPR025338">
    <property type="entry name" value="DUF4244"/>
</dbReference>
<dbReference type="Proteomes" id="UP000515570">
    <property type="component" value="Chromosome"/>
</dbReference>
<dbReference type="EMBL" id="CP059833">
    <property type="protein sequence ID" value="QMV86285.1"/>
    <property type="molecule type" value="Genomic_DNA"/>
</dbReference>
<dbReference type="RefSeq" id="WP_182387094.1">
    <property type="nucleotide sequence ID" value="NZ_CP059833.1"/>
</dbReference>
<evidence type="ECO:0000313" key="1">
    <source>
        <dbReference type="EMBL" id="QMV86285.1"/>
    </source>
</evidence>
<accession>A0A7G5FI44</accession>
<keyword evidence="2" id="KW-1185">Reference proteome</keyword>
<evidence type="ECO:0000313" key="2">
    <source>
        <dbReference type="Proteomes" id="UP000515570"/>
    </source>
</evidence>
<name>A0A7G5FI44_9CORY</name>
<gene>
    <name evidence="1" type="ORF">HW450_06160</name>
</gene>
<dbReference type="AlphaFoldDB" id="A0A7G5FI44"/>
<proteinExistence type="predicted"/>
<sequence>MLALLNEKIRDDEGMSTIEYAMGSLAAAALAAVLFTVVNGDQVVNAITNIITSALSKSPS</sequence>
<dbReference type="Pfam" id="PF14029">
    <property type="entry name" value="DUF4244"/>
    <property type="match status" value="1"/>
</dbReference>
<organism evidence="1 2">
    <name type="scientific">Corynebacterium hindlerae</name>
    <dbReference type="NCBI Taxonomy" id="699041"/>
    <lineage>
        <taxon>Bacteria</taxon>
        <taxon>Bacillati</taxon>
        <taxon>Actinomycetota</taxon>
        <taxon>Actinomycetes</taxon>
        <taxon>Mycobacteriales</taxon>
        <taxon>Corynebacteriaceae</taxon>
        <taxon>Corynebacterium</taxon>
    </lineage>
</organism>